<reference evidence="1" key="2">
    <citation type="journal article" date="2024" name="Environ. Microbiol.">
        <title>Genome analysis and description of Tunturibacter gen. nov. expands the diversity of Terriglobia in tundra soils.</title>
        <authorList>
            <person name="Messyasz A."/>
            <person name="Mannisto M.K."/>
            <person name="Kerkhof L.J."/>
            <person name="Haggblom M.M."/>
        </authorList>
    </citation>
    <scope>NUCLEOTIDE SEQUENCE</scope>
    <source>
        <strain evidence="1">X5P6</strain>
    </source>
</reference>
<dbReference type="EMBL" id="CP132942">
    <property type="protein sequence ID" value="XCB31565.1"/>
    <property type="molecule type" value="Genomic_DNA"/>
</dbReference>
<protein>
    <submittedName>
        <fullName evidence="1">Uncharacterized protein</fullName>
    </submittedName>
</protein>
<evidence type="ECO:0000313" key="1">
    <source>
        <dbReference type="EMBL" id="XCB31565.1"/>
    </source>
</evidence>
<proteinExistence type="predicted"/>
<accession>A0AAU7ZM02</accession>
<sequence>MLPTPEAVNEWGSEQFTSALRHDQNNGKYNRSLRQLLHVGFKVAAKLGDRYLKELESHETVISRNVTANLFERHMRPVFLGL</sequence>
<dbReference type="KEGG" id="tpsc:RBB77_14015"/>
<gene>
    <name evidence="1" type="ORF">RBB77_14015</name>
</gene>
<dbReference type="AlphaFoldDB" id="A0AAU7ZM02"/>
<organism evidence="1">
    <name type="scientific">Tunturiibacter psychrotolerans</name>
    <dbReference type="NCBI Taxonomy" id="3069686"/>
    <lineage>
        <taxon>Bacteria</taxon>
        <taxon>Pseudomonadati</taxon>
        <taxon>Acidobacteriota</taxon>
        <taxon>Terriglobia</taxon>
        <taxon>Terriglobales</taxon>
        <taxon>Acidobacteriaceae</taxon>
        <taxon>Tunturiibacter</taxon>
    </lineage>
</organism>
<reference evidence="1" key="1">
    <citation type="submission" date="2023-08" db="EMBL/GenBank/DDBJ databases">
        <authorList>
            <person name="Messyasz A."/>
            <person name="Mannisto M.K."/>
            <person name="Kerkhof L.J."/>
            <person name="Haggblom M."/>
        </authorList>
    </citation>
    <scope>NUCLEOTIDE SEQUENCE</scope>
    <source>
        <strain evidence="1">X5P6</strain>
    </source>
</reference>
<dbReference type="RefSeq" id="WP_353062410.1">
    <property type="nucleotide sequence ID" value="NZ_CP132942.1"/>
</dbReference>
<name>A0AAU7ZM02_9BACT</name>